<dbReference type="SUPFAM" id="SSF56059">
    <property type="entry name" value="Glutathione synthetase ATP-binding domain-like"/>
    <property type="match status" value="1"/>
</dbReference>
<keyword evidence="1" id="KW-0436">Ligase</keyword>
<dbReference type="Pfam" id="PF18603">
    <property type="entry name" value="LAL_C2"/>
    <property type="match status" value="1"/>
</dbReference>
<dbReference type="PANTHER" id="PTHR43585:SF2">
    <property type="entry name" value="ATP-GRASP ENZYME FSQD"/>
    <property type="match status" value="1"/>
</dbReference>
<keyword evidence="2 4" id="KW-0547">Nucleotide-binding</keyword>
<evidence type="ECO:0000256" key="4">
    <source>
        <dbReference type="PROSITE-ProRule" id="PRU00409"/>
    </source>
</evidence>
<dbReference type="GO" id="GO:0046872">
    <property type="term" value="F:metal ion binding"/>
    <property type="evidence" value="ECO:0007669"/>
    <property type="project" value="InterPro"/>
</dbReference>
<dbReference type="GO" id="GO:0005524">
    <property type="term" value="F:ATP binding"/>
    <property type="evidence" value="ECO:0007669"/>
    <property type="project" value="UniProtKB-UniRule"/>
</dbReference>
<dbReference type="InterPro" id="IPR011761">
    <property type="entry name" value="ATP-grasp"/>
</dbReference>
<dbReference type="EMBL" id="CP063374">
    <property type="protein sequence ID" value="QOV42153.1"/>
    <property type="molecule type" value="Genomic_DNA"/>
</dbReference>
<dbReference type="PROSITE" id="PS50975">
    <property type="entry name" value="ATP_GRASP"/>
    <property type="match status" value="1"/>
</dbReference>
<organism evidence="6 7">
    <name type="scientific">Streptomyces chromofuscus</name>
    <dbReference type="NCBI Taxonomy" id="42881"/>
    <lineage>
        <taxon>Bacteria</taxon>
        <taxon>Bacillati</taxon>
        <taxon>Actinomycetota</taxon>
        <taxon>Actinomycetes</taxon>
        <taxon>Kitasatosporales</taxon>
        <taxon>Streptomycetaceae</taxon>
        <taxon>Streptomyces</taxon>
    </lineage>
</organism>
<dbReference type="Proteomes" id="UP000594008">
    <property type="component" value="Chromosome"/>
</dbReference>
<keyword evidence="3 4" id="KW-0067">ATP-binding</keyword>
<evidence type="ECO:0000259" key="5">
    <source>
        <dbReference type="PROSITE" id="PS50975"/>
    </source>
</evidence>
<dbReference type="PANTHER" id="PTHR43585">
    <property type="entry name" value="FUMIPYRROLE BIOSYNTHESIS PROTEIN C"/>
    <property type="match status" value="1"/>
</dbReference>
<gene>
    <name evidence="6" type="ORF">IPT68_20075</name>
</gene>
<evidence type="ECO:0000256" key="1">
    <source>
        <dbReference type="ARBA" id="ARBA00022598"/>
    </source>
</evidence>
<evidence type="ECO:0000313" key="7">
    <source>
        <dbReference type="Proteomes" id="UP000594008"/>
    </source>
</evidence>
<evidence type="ECO:0000256" key="2">
    <source>
        <dbReference type="ARBA" id="ARBA00022741"/>
    </source>
</evidence>
<dbReference type="Pfam" id="PF13535">
    <property type="entry name" value="ATP-grasp_4"/>
    <property type="match status" value="1"/>
</dbReference>
<protein>
    <submittedName>
        <fullName evidence="6">ATP-grasp domain-containing protein</fullName>
    </submittedName>
</protein>
<dbReference type="InterPro" id="IPR040570">
    <property type="entry name" value="LAL_C2"/>
</dbReference>
<evidence type="ECO:0000313" key="6">
    <source>
        <dbReference type="EMBL" id="QOV42153.1"/>
    </source>
</evidence>
<dbReference type="AlphaFoldDB" id="A0A7M2T2Q8"/>
<accession>A0A7M2T2Q8</accession>
<proteinExistence type="predicted"/>
<dbReference type="InterPro" id="IPR052032">
    <property type="entry name" value="ATP-dep_AA_Ligase"/>
</dbReference>
<name>A0A7M2T2Q8_STRCW</name>
<evidence type="ECO:0000256" key="3">
    <source>
        <dbReference type="ARBA" id="ARBA00022840"/>
    </source>
</evidence>
<dbReference type="KEGG" id="schf:IPT68_20075"/>
<keyword evidence="7" id="KW-1185">Reference proteome</keyword>
<reference evidence="6 7" key="1">
    <citation type="submission" date="2020-10" db="EMBL/GenBank/DDBJ databases">
        <title>Streptomyces chromofuscus complate genome analysis.</title>
        <authorList>
            <person name="Anwar N."/>
        </authorList>
    </citation>
    <scope>NUCLEOTIDE SEQUENCE [LARGE SCALE GENOMIC DNA]</scope>
    <source>
        <strain evidence="6 7">DSM 40273</strain>
    </source>
</reference>
<feature type="domain" description="ATP-grasp" evidence="5">
    <location>
        <begin position="117"/>
        <end position="310"/>
    </location>
</feature>
<dbReference type="Gene3D" id="3.30.470.20">
    <property type="entry name" value="ATP-grasp fold, B domain"/>
    <property type="match status" value="1"/>
</dbReference>
<dbReference type="GO" id="GO:0016874">
    <property type="term" value="F:ligase activity"/>
    <property type="evidence" value="ECO:0007669"/>
    <property type="project" value="UniProtKB-KW"/>
</dbReference>
<sequence length="407" mass="44240">MSRTSAHGGSVVLVDPAMTGHPFKDACRRRALPTISLYTLDETLLASYDPDYRRDDEQVLHATDADEAAGLLTGPVRAVVPTTEPSVEIGDRLSELLGVPGNPAVTASARRSKAAMRRHAVESGIRVPAFEVVSRDRIAEAAARIGLPAIAKPQRGAGSHGVTVLSDPAAVGDLPARDLFGGANAEWLVEEYVRGREIAVNCFSQDGRHRVLDMWEYQQPDGADYDQPYWNLVQLRPDDPDWPAAERFVRKALDAYRVRLGPSHTEIKTDAAGPCLMELASRLPGAHMTDHWRLHSTIRPYDDTLAAYLGEDTGLLSRDLGFDAALGICCLRNDDRPGVLTELAGLDEIRLTAGVDAVYPSVAPGDFVPLTRDLGSLTAFVLVHGQDAAEVDALLRTVRQSMRLELK</sequence>
<dbReference type="RefSeq" id="WP_189695714.1">
    <property type="nucleotide sequence ID" value="NZ_BMTA01000001.1"/>
</dbReference>